<evidence type="ECO:0000313" key="12">
    <source>
        <dbReference type="Proteomes" id="UP001054854"/>
    </source>
</evidence>
<dbReference type="SUPFAM" id="SSF158745">
    <property type="entry name" value="LanC-like"/>
    <property type="match status" value="1"/>
</dbReference>
<evidence type="ECO:0000256" key="1">
    <source>
        <dbReference type="ARBA" id="ARBA00012513"/>
    </source>
</evidence>
<feature type="region of interest" description="Disordered" evidence="9">
    <location>
        <begin position="856"/>
        <end position="883"/>
    </location>
</feature>
<keyword evidence="12" id="KW-1185">Reference proteome</keyword>
<evidence type="ECO:0000256" key="3">
    <source>
        <dbReference type="ARBA" id="ARBA00022679"/>
    </source>
</evidence>
<dbReference type="SMART" id="SM00220">
    <property type="entry name" value="S_TKc"/>
    <property type="match status" value="1"/>
</dbReference>
<dbReference type="Pfam" id="PF25816">
    <property type="entry name" value="RamC_N"/>
    <property type="match status" value="1"/>
</dbReference>
<dbReference type="EMBL" id="BNEK01000005">
    <property type="protein sequence ID" value="GHJ30772.1"/>
    <property type="molecule type" value="Genomic_DNA"/>
</dbReference>
<reference evidence="11" key="1">
    <citation type="submission" date="2024-05" db="EMBL/GenBank/DDBJ databases">
        <title>Whole genome shotgun sequence of Streptomyces hygroscopicus NBRC 113678.</title>
        <authorList>
            <person name="Komaki H."/>
            <person name="Tamura T."/>
        </authorList>
    </citation>
    <scope>NUCLEOTIDE SEQUENCE</scope>
    <source>
        <strain evidence="11">N11-34</strain>
    </source>
</reference>
<evidence type="ECO:0000256" key="8">
    <source>
        <dbReference type="ARBA" id="ARBA00048679"/>
    </source>
</evidence>
<dbReference type="InterPro" id="IPR000719">
    <property type="entry name" value="Prot_kinase_dom"/>
</dbReference>
<dbReference type="InterPro" id="IPR007822">
    <property type="entry name" value="LANC-like"/>
</dbReference>
<sequence>MDKRYDVYCLADRYFYDLPDRKATADELAKLAFAADSIKLPSGWIKFAKEDWTVCNPLEQQLPMQGWKIHVSATGANADAVLESVYRYCVPREISFKYLSGRHVLKNRNLKYSDRGSSGKFITIYPLDEHILRTTLEELGKELDGQEGPYILSDLRWGNGPLYVRYGGFIERHCISETGALVGAIEDDHGTLVPDRRDPVFHVPAWVTVPKFFAPHVDARKSGTTNDIPYTVERAVHFSNAGGLYEARHRESGRKVILKEARPHAGLTMDSADAVHRLRHERDILERLKGITGVPELIDYFEWGGHHFLVQEFIEGETLSKTFALRYPLNEGETDPAEAARYTEWALEVSRQTEAIVAEIHGRGIVFGDLHPFNILVSEDGKVYLIDYEVASDAEAGVKPSLVNPAFAAPADRVGFDHDHYALGCLRLSLFMPLTTLLRHDFGKAHHFVEYIRQVFPLPSGYLDEAVERITGTGWTSPARSRPETALDRIPRVTADPEQWPRLRDALGRAILCSATPSRDDRLFPGDIEQFHTGALNLQHGAAGVLLALLDAGVDFPHEYRIWLARRALTPRPQDRLGLYDGMHGVAHALLRLGDEDTARELLAVCLKEQWELLGTDLKGGLAGIGLNLLAFSEGTGDTQYLRAAELISDRLGTADSVATTSGGAHPHAGLMRGSSGAALFFLRLYERTGDREYLRLSRTALEQDLRRCVTRDNGMMHVNEGWRTMPYLATGSVGIGLVLDQYLRHDADERLVTASDAIARAASSQFYVQSDLFNGRAGIILYLAERGRTRPSEAGRAYLDRQLGLLNLHALSYEDGLAFPGEMLMRLSMDLATGNAGVLTALAVALGREHPGLPLLSAARPSGTSKTSRPVHGRGSADREGR</sequence>
<evidence type="ECO:0000256" key="2">
    <source>
        <dbReference type="ARBA" id="ARBA00022527"/>
    </source>
</evidence>
<keyword evidence="6" id="KW-0067">ATP-binding</keyword>
<dbReference type="SMART" id="SM01260">
    <property type="entry name" value="LANC_like"/>
    <property type="match status" value="1"/>
</dbReference>
<dbReference type="EC" id="2.7.11.1" evidence="1"/>
<evidence type="ECO:0000256" key="6">
    <source>
        <dbReference type="ARBA" id="ARBA00022840"/>
    </source>
</evidence>
<organism evidence="11 12">
    <name type="scientific">Streptomyces hygroscopicus</name>
    <dbReference type="NCBI Taxonomy" id="1912"/>
    <lineage>
        <taxon>Bacteria</taxon>
        <taxon>Bacillati</taxon>
        <taxon>Actinomycetota</taxon>
        <taxon>Actinomycetes</taxon>
        <taxon>Kitasatosporales</taxon>
        <taxon>Streptomycetaceae</taxon>
        <taxon>Streptomyces</taxon>
        <taxon>Streptomyces violaceusniger group</taxon>
    </lineage>
</organism>
<evidence type="ECO:0000259" key="10">
    <source>
        <dbReference type="PROSITE" id="PS50011"/>
    </source>
</evidence>
<keyword evidence="4" id="KW-0547">Nucleotide-binding</keyword>
<proteinExistence type="predicted"/>
<feature type="domain" description="Protein kinase" evidence="10">
    <location>
        <begin position="230"/>
        <end position="512"/>
    </location>
</feature>
<accession>A0ABQ3U5A7</accession>
<dbReference type="PANTHER" id="PTHR24363">
    <property type="entry name" value="SERINE/THREONINE PROTEIN KINASE"/>
    <property type="match status" value="1"/>
</dbReference>
<dbReference type="InterPro" id="IPR053524">
    <property type="entry name" value="Aerial_hyphae_peptide-synth"/>
</dbReference>
<evidence type="ECO:0000256" key="7">
    <source>
        <dbReference type="ARBA" id="ARBA00047899"/>
    </source>
</evidence>
<dbReference type="PROSITE" id="PS50011">
    <property type="entry name" value="PROTEIN_KINASE_DOM"/>
    <property type="match status" value="1"/>
</dbReference>
<keyword evidence="3" id="KW-0808">Transferase</keyword>
<dbReference type="InterPro" id="IPR057929">
    <property type="entry name" value="RamC_N"/>
</dbReference>
<protein>
    <recommendedName>
        <fullName evidence="1">non-specific serine/threonine protein kinase</fullName>
        <ecNumber evidence="1">2.7.11.1</ecNumber>
    </recommendedName>
</protein>
<dbReference type="CDD" id="cd04791">
    <property type="entry name" value="LanC_SerThrkinase"/>
    <property type="match status" value="1"/>
</dbReference>
<evidence type="ECO:0000256" key="5">
    <source>
        <dbReference type="ARBA" id="ARBA00022777"/>
    </source>
</evidence>
<dbReference type="Pfam" id="PF00069">
    <property type="entry name" value="Pkinase"/>
    <property type="match status" value="1"/>
</dbReference>
<dbReference type="Pfam" id="PF05147">
    <property type="entry name" value="LANC_like"/>
    <property type="match status" value="1"/>
</dbReference>
<evidence type="ECO:0000256" key="9">
    <source>
        <dbReference type="SAM" id="MobiDB-lite"/>
    </source>
</evidence>
<dbReference type="PANTHER" id="PTHR24363:SF0">
    <property type="entry name" value="SERINE_THREONINE KINASE LIKE DOMAIN CONTAINING 1"/>
    <property type="match status" value="1"/>
</dbReference>
<dbReference type="SUPFAM" id="SSF56112">
    <property type="entry name" value="Protein kinase-like (PK-like)"/>
    <property type="match status" value="1"/>
</dbReference>
<evidence type="ECO:0000313" key="11">
    <source>
        <dbReference type="EMBL" id="GHJ30772.1"/>
    </source>
</evidence>
<keyword evidence="2 11" id="KW-0723">Serine/threonine-protein kinase</keyword>
<dbReference type="Gene3D" id="1.10.510.10">
    <property type="entry name" value="Transferase(Phosphotransferase) domain 1"/>
    <property type="match status" value="1"/>
</dbReference>
<dbReference type="Proteomes" id="UP001054854">
    <property type="component" value="Unassembled WGS sequence"/>
</dbReference>
<evidence type="ECO:0000256" key="4">
    <source>
        <dbReference type="ARBA" id="ARBA00022741"/>
    </source>
</evidence>
<dbReference type="NCBIfam" id="NF038151">
    <property type="entry name" value="lanthi_synth_III"/>
    <property type="match status" value="1"/>
</dbReference>
<comment type="caution">
    <text evidence="11">The sequence shown here is derived from an EMBL/GenBank/DDBJ whole genome shotgun (WGS) entry which is preliminary data.</text>
</comment>
<name>A0ABQ3U5A7_STRHY</name>
<comment type="catalytic activity">
    <reaction evidence="8">
        <text>L-seryl-[protein] + ATP = O-phospho-L-seryl-[protein] + ADP + H(+)</text>
        <dbReference type="Rhea" id="RHEA:17989"/>
        <dbReference type="Rhea" id="RHEA-COMP:9863"/>
        <dbReference type="Rhea" id="RHEA-COMP:11604"/>
        <dbReference type="ChEBI" id="CHEBI:15378"/>
        <dbReference type="ChEBI" id="CHEBI:29999"/>
        <dbReference type="ChEBI" id="CHEBI:30616"/>
        <dbReference type="ChEBI" id="CHEBI:83421"/>
        <dbReference type="ChEBI" id="CHEBI:456216"/>
        <dbReference type="EC" id="2.7.11.1"/>
    </reaction>
</comment>
<keyword evidence="5 11" id="KW-0418">Kinase</keyword>
<gene>
    <name evidence="11" type="ORF">TPA0910_52050</name>
</gene>
<dbReference type="GO" id="GO:0004674">
    <property type="term" value="F:protein serine/threonine kinase activity"/>
    <property type="evidence" value="ECO:0007669"/>
    <property type="project" value="UniProtKB-KW"/>
</dbReference>
<dbReference type="InterPro" id="IPR058053">
    <property type="entry name" value="RamC_C"/>
</dbReference>
<dbReference type="InterPro" id="IPR011009">
    <property type="entry name" value="Kinase-like_dom_sf"/>
</dbReference>
<comment type="catalytic activity">
    <reaction evidence="7">
        <text>L-threonyl-[protein] + ATP = O-phospho-L-threonyl-[protein] + ADP + H(+)</text>
        <dbReference type="Rhea" id="RHEA:46608"/>
        <dbReference type="Rhea" id="RHEA-COMP:11060"/>
        <dbReference type="Rhea" id="RHEA-COMP:11605"/>
        <dbReference type="ChEBI" id="CHEBI:15378"/>
        <dbReference type="ChEBI" id="CHEBI:30013"/>
        <dbReference type="ChEBI" id="CHEBI:30616"/>
        <dbReference type="ChEBI" id="CHEBI:61977"/>
        <dbReference type="ChEBI" id="CHEBI:456216"/>
        <dbReference type="EC" id="2.7.11.1"/>
    </reaction>
</comment>
<dbReference type="Gene3D" id="1.50.10.20">
    <property type="match status" value="2"/>
</dbReference>